<comment type="caution">
    <text evidence="2">The sequence shown here is derived from an EMBL/GenBank/DDBJ whole genome shotgun (WGS) entry which is preliminary data.</text>
</comment>
<accession>A0ABW8I2J9</accession>
<proteinExistence type="predicted"/>
<protein>
    <recommendedName>
        <fullName evidence="4">Lipoprotein</fullName>
    </recommendedName>
</protein>
<evidence type="ECO:0000313" key="2">
    <source>
        <dbReference type="EMBL" id="MFK0525922.1"/>
    </source>
</evidence>
<evidence type="ECO:0000313" key="3">
    <source>
        <dbReference type="Proteomes" id="UP001618531"/>
    </source>
</evidence>
<gene>
    <name evidence="2" type="ORF">ACINKY_27295</name>
</gene>
<sequence length="266" mass="30140">MNRRIWFLAVITLILTVALTACDRHSTSEKKAATAKIEKHLAEKYEKDFAVETADDFSIHVPGELTGDVVGFETQAYPVDAPEETFKVEYWEEKGIIEDDYINHLMAGKLKSELSELISPILGRDIKIDAGYDNGAWGNMPDTKYTPATLTGDYDYSALVDVYVKQTKSIDKMAEAKNIDLIQRSLLQKGIEDVMIAFYYMSPDEFELIEQIRKEDEENNLYQICRASASCIVASGRVDEGEVVDGYNQILAEFDVYREAPYQPEE</sequence>
<dbReference type="EMBL" id="JBIYSL010000008">
    <property type="protein sequence ID" value="MFK0525922.1"/>
    <property type="molecule type" value="Genomic_DNA"/>
</dbReference>
<name>A0ABW8I2J9_9BACL</name>
<keyword evidence="1" id="KW-0732">Signal</keyword>
<evidence type="ECO:0000256" key="1">
    <source>
        <dbReference type="SAM" id="SignalP"/>
    </source>
</evidence>
<evidence type="ECO:0008006" key="4">
    <source>
        <dbReference type="Google" id="ProtNLM"/>
    </source>
</evidence>
<dbReference type="PROSITE" id="PS51257">
    <property type="entry name" value="PROKAR_LIPOPROTEIN"/>
    <property type="match status" value="1"/>
</dbReference>
<feature type="chain" id="PRO_5047071135" description="Lipoprotein" evidence="1">
    <location>
        <begin position="21"/>
        <end position="266"/>
    </location>
</feature>
<feature type="signal peptide" evidence="1">
    <location>
        <begin position="1"/>
        <end position="20"/>
    </location>
</feature>
<keyword evidence="3" id="KW-1185">Reference proteome</keyword>
<dbReference type="RefSeq" id="WP_402878786.1">
    <property type="nucleotide sequence ID" value="NZ_JBIYSL010000008.1"/>
</dbReference>
<organism evidence="2 3">
    <name type="scientific">Paenibacillus illinoisensis</name>
    <dbReference type="NCBI Taxonomy" id="59845"/>
    <lineage>
        <taxon>Bacteria</taxon>
        <taxon>Bacillati</taxon>
        <taxon>Bacillota</taxon>
        <taxon>Bacilli</taxon>
        <taxon>Bacillales</taxon>
        <taxon>Paenibacillaceae</taxon>
        <taxon>Paenibacillus</taxon>
    </lineage>
</organism>
<dbReference type="Proteomes" id="UP001618531">
    <property type="component" value="Unassembled WGS sequence"/>
</dbReference>
<reference evidence="2 3" key="1">
    <citation type="submission" date="2024-11" db="EMBL/GenBank/DDBJ databases">
        <title>Identification and Characterization of a Novel Fosfomycin Bacillithiol Transferase FosB8 in Paenibacillus illinoisensis.</title>
        <authorList>
            <person name="Lu W."/>
        </authorList>
    </citation>
    <scope>NUCLEOTIDE SEQUENCE [LARGE SCALE GENOMIC DNA]</scope>
    <source>
        <strain evidence="2 3">WP77</strain>
    </source>
</reference>